<accession>A0A1H0LSJ3</accession>
<dbReference type="AlphaFoldDB" id="A0A1H0LSJ3"/>
<reference evidence="2" key="1">
    <citation type="submission" date="2016-10" db="EMBL/GenBank/DDBJ databases">
        <authorList>
            <person name="Varghese N."/>
            <person name="Submissions S."/>
        </authorList>
    </citation>
    <scope>NUCLEOTIDE SEQUENCE [LARGE SCALE GENOMIC DNA]</scope>
    <source>
        <strain evidence="2">DSM 22329</strain>
    </source>
</reference>
<name>A0A1H0LSJ3_9MICO</name>
<keyword evidence="2" id="KW-1185">Reference proteome</keyword>
<dbReference type="EMBL" id="LT629711">
    <property type="protein sequence ID" value="SDO71229.1"/>
    <property type="molecule type" value="Genomic_DNA"/>
</dbReference>
<dbReference type="STRING" id="443156.SAMN04489867_0388"/>
<dbReference type="Proteomes" id="UP000199077">
    <property type="component" value="Chromosome I"/>
</dbReference>
<proteinExistence type="predicted"/>
<evidence type="ECO:0000313" key="2">
    <source>
        <dbReference type="Proteomes" id="UP000199077"/>
    </source>
</evidence>
<protein>
    <submittedName>
        <fullName evidence="1">Uncharacterized protein</fullName>
    </submittedName>
</protein>
<sequence length="72" mass="7494">MLLGWESIDRVCGSTSYGASSKVTQNNSGYPVYFGSVAGSPTSKCFSASTQTTAYQSSVSDTFVITGFKACA</sequence>
<gene>
    <name evidence="1" type="ORF">SAMN04489867_0388</name>
</gene>
<evidence type="ECO:0000313" key="1">
    <source>
        <dbReference type="EMBL" id="SDO71229.1"/>
    </source>
</evidence>
<organism evidence="1 2">
    <name type="scientific">Pedococcus dokdonensis</name>
    <dbReference type="NCBI Taxonomy" id="443156"/>
    <lineage>
        <taxon>Bacteria</taxon>
        <taxon>Bacillati</taxon>
        <taxon>Actinomycetota</taxon>
        <taxon>Actinomycetes</taxon>
        <taxon>Micrococcales</taxon>
        <taxon>Intrasporangiaceae</taxon>
        <taxon>Pedococcus</taxon>
    </lineage>
</organism>